<proteinExistence type="predicted"/>
<comment type="caution">
    <text evidence="2">The sequence shown here is derived from an EMBL/GenBank/DDBJ whole genome shotgun (WGS) entry which is preliminary data.</text>
</comment>
<gene>
    <name evidence="2" type="ORF">CBM15_10280</name>
</gene>
<feature type="transmembrane region" description="Helical" evidence="1">
    <location>
        <begin position="112"/>
        <end position="139"/>
    </location>
</feature>
<dbReference type="Gene3D" id="1.10.1760.20">
    <property type="match status" value="1"/>
</dbReference>
<keyword evidence="1" id="KW-1133">Transmembrane helix</keyword>
<protein>
    <submittedName>
        <fullName evidence="2">Energy-coupled thiamine transporter ThiT</fullName>
    </submittedName>
</protein>
<keyword evidence="1" id="KW-0812">Transmembrane</keyword>
<feature type="transmembrane region" description="Helical" evidence="1">
    <location>
        <begin position="80"/>
        <end position="100"/>
    </location>
</feature>
<sequence>MDRKKLLMMVEIAIFAAIGLVLDQVSFKMWAQGGSISFVMVPIMLMAIRWGLTAGLATGLLIGVMQMMFGAYIVHWLQAILDYGLAFTVVGLAAIVRKPLLQATQSLNKVKMAIYIVIGALIGGALRFVSHLLAGVVFFKEYAGDDNVWIYSIIYNSTYMVPATIITAVIAVILFTSAPRLLKKAQTP</sequence>
<name>A0ABX3ZHG1_9BACL</name>
<dbReference type="RefSeq" id="WP_087617424.1">
    <property type="nucleotide sequence ID" value="NZ_JAFBEY010000004.1"/>
</dbReference>
<dbReference type="Pfam" id="PF09515">
    <property type="entry name" value="Thia_YuaJ"/>
    <property type="match status" value="1"/>
</dbReference>
<keyword evidence="3" id="KW-1185">Reference proteome</keyword>
<feature type="transmembrane region" description="Helical" evidence="1">
    <location>
        <begin position="159"/>
        <end position="182"/>
    </location>
</feature>
<accession>A0ABX3ZHG1</accession>
<evidence type="ECO:0000313" key="2">
    <source>
        <dbReference type="EMBL" id="OUZ38864.1"/>
    </source>
</evidence>
<keyword evidence="1" id="KW-0472">Membrane</keyword>
<dbReference type="EMBL" id="NHNT01000006">
    <property type="protein sequence ID" value="OUZ38864.1"/>
    <property type="molecule type" value="Genomic_DNA"/>
</dbReference>
<evidence type="ECO:0000256" key="1">
    <source>
        <dbReference type="SAM" id="Phobius"/>
    </source>
</evidence>
<dbReference type="Proteomes" id="UP000196594">
    <property type="component" value="Unassembled WGS sequence"/>
</dbReference>
<feature type="transmembrane region" description="Helical" evidence="1">
    <location>
        <begin position="55"/>
        <end position="74"/>
    </location>
</feature>
<evidence type="ECO:0000313" key="3">
    <source>
        <dbReference type="Proteomes" id="UP000196594"/>
    </source>
</evidence>
<organism evidence="2 3">
    <name type="scientific">Solibacillus kalamii</name>
    <dbReference type="NCBI Taxonomy" id="1748298"/>
    <lineage>
        <taxon>Bacteria</taxon>
        <taxon>Bacillati</taxon>
        <taxon>Bacillota</taxon>
        <taxon>Bacilli</taxon>
        <taxon>Bacillales</taxon>
        <taxon>Caryophanaceae</taxon>
        <taxon>Solibacillus</taxon>
    </lineage>
</organism>
<dbReference type="NCBIfam" id="TIGR02357">
    <property type="entry name" value="ECF_ThiT_YuaJ"/>
    <property type="match status" value="1"/>
</dbReference>
<dbReference type="InterPro" id="IPR012651">
    <property type="entry name" value="Thia_Transptr_ThiT"/>
</dbReference>
<reference evidence="2 3" key="1">
    <citation type="journal article" date="2017" name="Int. J. Syst. Evol. Microbiol.">
        <title>Solibacillus kalamii sp. nov., isolated from a high-efficiency particulate arrestance filter system used in the International Space Station.</title>
        <authorList>
            <person name="Checinska Sielaff A."/>
            <person name="Kumar R.M."/>
            <person name="Pal D."/>
            <person name="Mayilraj S."/>
            <person name="Venkateswaran K."/>
        </authorList>
    </citation>
    <scope>NUCLEOTIDE SEQUENCE [LARGE SCALE GENOMIC DNA]</scope>
    <source>
        <strain evidence="2 3">ISSFR-015</strain>
    </source>
</reference>